<keyword evidence="1" id="KW-0812">Transmembrane</keyword>
<feature type="transmembrane region" description="Helical" evidence="1">
    <location>
        <begin position="336"/>
        <end position="354"/>
    </location>
</feature>
<dbReference type="RefSeq" id="WP_240132835.1">
    <property type="nucleotide sequence ID" value="NZ_JACSDI010000040.1"/>
</dbReference>
<accession>A0ABS9R1E6</accession>
<keyword evidence="3" id="KW-1185">Reference proteome</keyword>
<evidence type="ECO:0000313" key="2">
    <source>
        <dbReference type="EMBL" id="MCG9966426.1"/>
    </source>
</evidence>
<gene>
    <name evidence="2" type="ORF">H9J30_21410</name>
</gene>
<keyword evidence="1" id="KW-1133">Transmembrane helix</keyword>
<keyword evidence="1" id="KW-0472">Membrane</keyword>
<name>A0ABS9R1E6_9GAMM</name>
<evidence type="ECO:0000313" key="3">
    <source>
        <dbReference type="Proteomes" id="UP000829384"/>
    </source>
</evidence>
<feature type="transmembrane region" description="Helical" evidence="1">
    <location>
        <begin position="20"/>
        <end position="47"/>
    </location>
</feature>
<evidence type="ECO:0008006" key="4">
    <source>
        <dbReference type="Google" id="ProtNLM"/>
    </source>
</evidence>
<comment type="caution">
    <text evidence="2">The sequence shown here is derived from an EMBL/GenBank/DDBJ whole genome shotgun (WGS) entry which is preliminary data.</text>
</comment>
<organism evidence="2 3">
    <name type="scientific">Shewanella cutis</name>
    <dbReference type="NCBI Taxonomy" id="2766780"/>
    <lineage>
        <taxon>Bacteria</taxon>
        <taxon>Pseudomonadati</taxon>
        <taxon>Pseudomonadota</taxon>
        <taxon>Gammaproteobacteria</taxon>
        <taxon>Alteromonadales</taxon>
        <taxon>Shewanellaceae</taxon>
        <taxon>Shewanella</taxon>
    </lineage>
</organism>
<dbReference type="EMBL" id="JACSDI010000040">
    <property type="protein sequence ID" value="MCG9966426.1"/>
    <property type="molecule type" value="Genomic_DNA"/>
</dbReference>
<reference evidence="2 3" key="1">
    <citation type="submission" date="2020-08" db="EMBL/GenBank/DDBJ databases">
        <title>Whole genome sequence of Shewanella sp strain PS-2.</title>
        <authorList>
            <person name="Das S.K."/>
        </authorList>
    </citation>
    <scope>NUCLEOTIDE SEQUENCE [LARGE SCALE GENOMIC DNA]</scope>
    <source>
        <strain evidence="2 3">PS-2</strain>
    </source>
</reference>
<evidence type="ECO:0000256" key="1">
    <source>
        <dbReference type="SAM" id="Phobius"/>
    </source>
</evidence>
<sequence>MNNHLTALTLYLQGMDSNSLTFISIVVSVIGVLLSLLVAILGVWFAIAQYRLKRSTKIIGSVCFSRNCDFNDIYPNKIVLQNLKDKSEAIFGIHIKLSNNIYISMENLEDSPIVIAPFETLVRNYKPVSFYGSNSYKVDINRLIQEKMGCVVVLTTNKGKYLTKQKKHYWSPIVESLKNNAISALNPYRITENFPNGFEYTVPSNAKFVVRYSQNNEPKAAFIYREKLSYSHTSDIFELTAKSLIDKQSLHEHITKLDSLHTTHKVDIPSIEIIPISELPEQKRLDDFFNKSRKETSRSWLFVHVLGKAITVYRAYKMKQSNHDRYNKNFTYNESLVTKWLFIIAFSVLIILVMREHIIDLFEL</sequence>
<protein>
    <recommendedName>
        <fullName evidence="4">RING-type E3 ubiquitin transferase</fullName>
    </recommendedName>
</protein>
<dbReference type="Proteomes" id="UP000829384">
    <property type="component" value="Unassembled WGS sequence"/>
</dbReference>
<proteinExistence type="predicted"/>